<proteinExistence type="predicted"/>
<dbReference type="AlphaFoldDB" id="A0A5C3PF27"/>
<dbReference type="EMBL" id="ML211122">
    <property type="protein sequence ID" value="TFK88206.1"/>
    <property type="molecule type" value="Genomic_DNA"/>
</dbReference>
<evidence type="ECO:0000313" key="2">
    <source>
        <dbReference type="Proteomes" id="UP000308197"/>
    </source>
</evidence>
<reference evidence="1 2" key="1">
    <citation type="journal article" date="2019" name="Nat. Ecol. Evol.">
        <title>Megaphylogeny resolves global patterns of mushroom evolution.</title>
        <authorList>
            <person name="Varga T."/>
            <person name="Krizsan K."/>
            <person name="Foldi C."/>
            <person name="Dima B."/>
            <person name="Sanchez-Garcia M."/>
            <person name="Sanchez-Ramirez S."/>
            <person name="Szollosi G.J."/>
            <person name="Szarkandi J.G."/>
            <person name="Papp V."/>
            <person name="Albert L."/>
            <person name="Andreopoulos W."/>
            <person name="Angelini C."/>
            <person name="Antonin V."/>
            <person name="Barry K.W."/>
            <person name="Bougher N.L."/>
            <person name="Buchanan P."/>
            <person name="Buyck B."/>
            <person name="Bense V."/>
            <person name="Catcheside P."/>
            <person name="Chovatia M."/>
            <person name="Cooper J."/>
            <person name="Damon W."/>
            <person name="Desjardin D."/>
            <person name="Finy P."/>
            <person name="Geml J."/>
            <person name="Haridas S."/>
            <person name="Hughes K."/>
            <person name="Justo A."/>
            <person name="Karasinski D."/>
            <person name="Kautmanova I."/>
            <person name="Kiss B."/>
            <person name="Kocsube S."/>
            <person name="Kotiranta H."/>
            <person name="LaButti K.M."/>
            <person name="Lechner B.E."/>
            <person name="Liimatainen K."/>
            <person name="Lipzen A."/>
            <person name="Lukacs Z."/>
            <person name="Mihaltcheva S."/>
            <person name="Morgado L.N."/>
            <person name="Niskanen T."/>
            <person name="Noordeloos M.E."/>
            <person name="Ohm R.A."/>
            <person name="Ortiz-Santana B."/>
            <person name="Ovrebo C."/>
            <person name="Racz N."/>
            <person name="Riley R."/>
            <person name="Savchenko A."/>
            <person name="Shiryaev A."/>
            <person name="Soop K."/>
            <person name="Spirin V."/>
            <person name="Szebenyi C."/>
            <person name="Tomsovsky M."/>
            <person name="Tulloss R.E."/>
            <person name="Uehling J."/>
            <person name="Grigoriev I.V."/>
            <person name="Vagvolgyi C."/>
            <person name="Papp T."/>
            <person name="Martin F.M."/>
            <person name="Miettinen O."/>
            <person name="Hibbett D.S."/>
            <person name="Nagy L.G."/>
        </authorList>
    </citation>
    <scope>NUCLEOTIDE SEQUENCE [LARGE SCALE GENOMIC DNA]</scope>
    <source>
        <strain evidence="1 2">HHB13444</strain>
    </source>
</reference>
<sequence>MINPRESNTCSDFQNVCTSVQGVLEMFSALRHVHKSKLQQFSFDITVIAFALRCGYLFDAFGLRRHQTELQDFLAEVLTKLRDMLPVFESVTLLYDPASVQIFFVSAPRLRTYYELDSRRLSDQLLAWVSFIEVRGTTTKVCPPPVGLPTVFDAVAIRTDVQGTTPIMISLPDDDGRSMGDMVAFAACILEFPVAYVPTPDGPEGGAFLAGEPLDVYDCVLVPHTAQEQAHSAAQSLIKFSCPQAIGLKVPELSPKSLIERLTTRFAERVESTTSCAFVVCHSVQTLDRVAM</sequence>
<dbReference type="Proteomes" id="UP000308197">
    <property type="component" value="Unassembled WGS sequence"/>
</dbReference>
<dbReference type="InParanoid" id="A0A5C3PF27"/>
<gene>
    <name evidence="1" type="ORF">K466DRAFT_585754</name>
</gene>
<accession>A0A5C3PF27</accession>
<evidence type="ECO:0000313" key="1">
    <source>
        <dbReference type="EMBL" id="TFK88206.1"/>
    </source>
</evidence>
<protein>
    <submittedName>
        <fullName evidence="1">Uncharacterized protein</fullName>
    </submittedName>
</protein>
<name>A0A5C3PF27_9APHY</name>
<keyword evidence="2" id="KW-1185">Reference proteome</keyword>
<organism evidence="1 2">
    <name type="scientific">Polyporus arcularius HHB13444</name>
    <dbReference type="NCBI Taxonomy" id="1314778"/>
    <lineage>
        <taxon>Eukaryota</taxon>
        <taxon>Fungi</taxon>
        <taxon>Dikarya</taxon>
        <taxon>Basidiomycota</taxon>
        <taxon>Agaricomycotina</taxon>
        <taxon>Agaricomycetes</taxon>
        <taxon>Polyporales</taxon>
        <taxon>Polyporaceae</taxon>
        <taxon>Polyporus</taxon>
    </lineage>
</organism>